<feature type="non-terminal residue" evidence="2">
    <location>
        <position position="155"/>
    </location>
</feature>
<evidence type="ECO:0000313" key="2">
    <source>
        <dbReference type="EMBL" id="JAQ12514.1"/>
    </source>
</evidence>
<proteinExistence type="predicted"/>
<reference evidence="2" key="1">
    <citation type="journal article" date="2016" name="Gigascience">
        <title>De novo construction of an expanded transcriptome assembly for the western tarnished plant bug, Lygus hesperus.</title>
        <authorList>
            <person name="Tassone E.E."/>
            <person name="Geib S.M."/>
            <person name="Hall B."/>
            <person name="Fabrick J.A."/>
            <person name="Brent C.S."/>
            <person name="Hull J.J."/>
        </authorList>
    </citation>
    <scope>NUCLEOTIDE SEQUENCE</scope>
</reference>
<accession>A0A146LY22</accession>
<evidence type="ECO:0000256" key="1">
    <source>
        <dbReference type="SAM" id="MobiDB-lite"/>
    </source>
</evidence>
<dbReference type="EMBL" id="GDHC01006115">
    <property type="protein sequence ID" value="JAQ12514.1"/>
    <property type="molecule type" value="Transcribed_RNA"/>
</dbReference>
<feature type="compositionally biased region" description="Polar residues" evidence="1">
    <location>
        <begin position="117"/>
        <end position="132"/>
    </location>
</feature>
<gene>
    <name evidence="2" type="ORF">g.53238</name>
</gene>
<feature type="region of interest" description="Disordered" evidence="1">
    <location>
        <begin position="1"/>
        <end position="22"/>
    </location>
</feature>
<protein>
    <submittedName>
        <fullName evidence="2">Uncharacterized protein</fullName>
    </submittedName>
</protein>
<dbReference type="AlphaFoldDB" id="A0A146LY22"/>
<sequence length="155" mass="17042">MTSRSISQKSHSRNHGTSISVISDEEVEVNPIQIPSRTNNVQNPSFTGLHNNVILSKYFFLDVAPRSNPCLSRSSFHHHINAIDDPTMIDDCSVSGMSYDPKKTQIYDLTTDDRDGVSTQPASSQINCQPSCSGGRGDQISFSRVATADKEPEKI</sequence>
<feature type="region of interest" description="Disordered" evidence="1">
    <location>
        <begin position="112"/>
        <end position="155"/>
    </location>
</feature>
<name>A0A146LY22_LYGHE</name>
<organism evidence="2">
    <name type="scientific">Lygus hesperus</name>
    <name type="common">Western plant bug</name>
    <dbReference type="NCBI Taxonomy" id="30085"/>
    <lineage>
        <taxon>Eukaryota</taxon>
        <taxon>Metazoa</taxon>
        <taxon>Ecdysozoa</taxon>
        <taxon>Arthropoda</taxon>
        <taxon>Hexapoda</taxon>
        <taxon>Insecta</taxon>
        <taxon>Pterygota</taxon>
        <taxon>Neoptera</taxon>
        <taxon>Paraneoptera</taxon>
        <taxon>Hemiptera</taxon>
        <taxon>Heteroptera</taxon>
        <taxon>Panheteroptera</taxon>
        <taxon>Cimicomorpha</taxon>
        <taxon>Miridae</taxon>
        <taxon>Mirini</taxon>
        <taxon>Lygus</taxon>
    </lineage>
</organism>
<feature type="compositionally biased region" description="Polar residues" evidence="1">
    <location>
        <begin position="1"/>
        <end position="21"/>
    </location>
</feature>